<dbReference type="Gene3D" id="3.30.50.10">
    <property type="entry name" value="Erythroid Transcription Factor GATA-1, subunit A"/>
    <property type="match status" value="1"/>
</dbReference>
<evidence type="ECO:0000313" key="5">
    <source>
        <dbReference type="Proteomes" id="UP000621859"/>
    </source>
</evidence>
<comment type="cofactor">
    <cofactor evidence="3">
        <name>Zn(2+)</name>
        <dbReference type="ChEBI" id="CHEBI:29105"/>
    </cofactor>
    <text evidence="3">Binds 1 zinc ion.</text>
</comment>
<dbReference type="EMBL" id="BMLY01000004">
    <property type="protein sequence ID" value="GGP26902.1"/>
    <property type="molecule type" value="Genomic_DNA"/>
</dbReference>
<feature type="binding site" evidence="3">
    <location>
        <position position="11"/>
    </location>
    <ligand>
        <name>Zn(2+)</name>
        <dbReference type="ChEBI" id="CHEBI:29105"/>
    </ligand>
</feature>
<keyword evidence="2 3" id="KW-0862">Zinc</keyword>
<dbReference type="PANTHER" id="PTHR36150">
    <property type="entry name" value="DNA GYRASE INHIBITOR YACG"/>
    <property type="match status" value="1"/>
</dbReference>
<evidence type="ECO:0000256" key="2">
    <source>
        <dbReference type="ARBA" id="ARBA00022833"/>
    </source>
</evidence>
<keyword evidence="5" id="KW-1185">Reference proteome</keyword>
<organism evidence="4 5">
    <name type="scientific">Silvimonas amylolytica</name>
    <dbReference type="NCBI Taxonomy" id="449663"/>
    <lineage>
        <taxon>Bacteria</taxon>
        <taxon>Pseudomonadati</taxon>
        <taxon>Pseudomonadota</taxon>
        <taxon>Betaproteobacteria</taxon>
        <taxon>Neisseriales</taxon>
        <taxon>Chitinibacteraceae</taxon>
        <taxon>Silvimonas</taxon>
    </lineage>
</organism>
<evidence type="ECO:0000256" key="3">
    <source>
        <dbReference type="HAMAP-Rule" id="MF_00649"/>
    </source>
</evidence>
<evidence type="ECO:0000313" key="4">
    <source>
        <dbReference type="EMBL" id="GGP26902.1"/>
    </source>
</evidence>
<dbReference type="InterPro" id="IPR005584">
    <property type="entry name" value="DNA_gyrase_inhibitor_YacG"/>
</dbReference>
<name>A0ABQ2PPG1_9NEIS</name>
<keyword evidence="1 3" id="KW-0479">Metal-binding</keyword>
<evidence type="ECO:0000256" key="1">
    <source>
        <dbReference type="ARBA" id="ARBA00022723"/>
    </source>
</evidence>
<gene>
    <name evidence="3 4" type="primary">yacG</name>
    <name evidence="4" type="ORF">GCM10010971_27210</name>
</gene>
<feature type="binding site" evidence="3">
    <location>
        <position position="34"/>
    </location>
    <ligand>
        <name>Zn(2+)</name>
        <dbReference type="ChEBI" id="CHEBI:29105"/>
    </ligand>
</feature>
<proteinExistence type="inferred from homology"/>
<comment type="similarity">
    <text evidence="3">Belongs to the DNA gyrase inhibitor YacG family.</text>
</comment>
<dbReference type="RefSeq" id="WP_188694728.1">
    <property type="nucleotide sequence ID" value="NZ_BMLY01000004.1"/>
</dbReference>
<comment type="function">
    <text evidence="3">Inhibits all the catalytic activities of DNA gyrase by preventing its interaction with DNA. Acts by binding directly to the C-terminal domain of GyrB, which probably disrupts DNA binding by the gyrase.</text>
</comment>
<accession>A0ABQ2PPG1</accession>
<comment type="subunit">
    <text evidence="3">Interacts with GyrB.</text>
</comment>
<dbReference type="InterPro" id="IPR013088">
    <property type="entry name" value="Znf_NHR/GATA"/>
</dbReference>
<feature type="binding site" evidence="3">
    <location>
        <position position="14"/>
    </location>
    <ligand>
        <name>Zn(2+)</name>
        <dbReference type="ChEBI" id="CHEBI:29105"/>
    </ligand>
</feature>
<sequence length="65" mass="7413">MTQSKSRLVTCPSCKKQSEYSADNPFRPFCCERCRLIDLGCWAAENYRVPIEQDPFDESAPPPLS</sequence>
<dbReference type="Proteomes" id="UP000621859">
    <property type="component" value="Unassembled WGS sequence"/>
</dbReference>
<dbReference type="Pfam" id="PF03884">
    <property type="entry name" value="YacG"/>
    <property type="match status" value="1"/>
</dbReference>
<protein>
    <recommendedName>
        <fullName evidence="3">DNA gyrase inhibitor YacG</fullName>
    </recommendedName>
</protein>
<dbReference type="SUPFAM" id="SSF57716">
    <property type="entry name" value="Glucocorticoid receptor-like (DNA-binding domain)"/>
    <property type="match status" value="1"/>
</dbReference>
<dbReference type="HAMAP" id="MF_00649">
    <property type="entry name" value="DNA_gyrase_inhibitor_YacG"/>
    <property type="match status" value="1"/>
</dbReference>
<comment type="caution">
    <text evidence="4">The sequence shown here is derived from an EMBL/GenBank/DDBJ whole genome shotgun (WGS) entry which is preliminary data.</text>
</comment>
<dbReference type="PANTHER" id="PTHR36150:SF1">
    <property type="entry name" value="DNA GYRASE INHIBITOR YACG"/>
    <property type="match status" value="1"/>
</dbReference>
<feature type="binding site" evidence="3">
    <location>
        <position position="30"/>
    </location>
    <ligand>
        <name>Zn(2+)</name>
        <dbReference type="ChEBI" id="CHEBI:29105"/>
    </ligand>
</feature>
<reference evidence="5" key="1">
    <citation type="journal article" date="2019" name="Int. J. Syst. Evol. Microbiol.">
        <title>The Global Catalogue of Microorganisms (GCM) 10K type strain sequencing project: providing services to taxonomists for standard genome sequencing and annotation.</title>
        <authorList>
            <consortium name="The Broad Institute Genomics Platform"/>
            <consortium name="The Broad Institute Genome Sequencing Center for Infectious Disease"/>
            <person name="Wu L."/>
            <person name="Ma J."/>
        </authorList>
    </citation>
    <scope>NUCLEOTIDE SEQUENCE [LARGE SCALE GENOMIC DNA]</scope>
    <source>
        <strain evidence="5">CGMCC 1.8860</strain>
    </source>
</reference>